<dbReference type="OrthoDB" id="9815663at2"/>
<evidence type="ECO:0000313" key="8">
    <source>
        <dbReference type="Proteomes" id="UP000095350"/>
    </source>
</evidence>
<keyword evidence="4 7" id="KW-0808">Transferase</keyword>
<sequence>MKILILSCNTGEGHNAAGKVIREAAIRCGHTADMLDMFLLSGKKTSHAVGGAYVELVKHMPHAFGMLYKIGMAISSNKHKSPVYYANALMAKKLAAYLSQHDYDIIVTPHLYPAETMTYMKKKGMLKIPAAAIGTDYTCIPFWEETDLDAYFLPHEDCVSEYVHRGIPADRLYPYGIPVSGAFSPAEDRILAKMHARNALNLPQGVPICLVMSGSMGFGKLAIFAAELSLRLKSGEHMVIICGNNKRIYTVLQKQFQNNPRVHILGYTNRVADYMDACDVIFTKPGGLTSTEALVKRIPIVHTAPIPGCETANRNFFVKRHLSVSSKYIAKQITLGKRLLSDNQDTHGKRSLREEMLLAQKENGKPDAAVHIIKTLEKL</sequence>
<dbReference type="AlphaFoldDB" id="A0A173VTG0"/>
<evidence type="ECO:0000256" key="4">
    <source>
        <dbReference type="ARBA" id="ARBA00022679"/>
    </source>
</evidence>
<comment type="similarity">
    <text evidence="2">Belongs to the glycosyltransferase 28 family.</text>
</comment>
<accession>A0A173VTG0</accession>
<evidence type="ECO:0000259" key="6">
    <source>
        <dbReference type="Pfam" id="PF06925"/>
    </source>
</evidence>
<evidence type="ECO:0000259" key="5">
    <source>
        <dbReference type="Pfam" id="PF04101"/>
    </source>
</evidence>
<dbReference type="InterPro" id="IPR050519">
    <property type="entry name" value="Glycosyltransf_28_UgtP"/>
</dbReference>
<dbReference type="PANTHER" id="PTHR43025">
    <property type="entry name" value="MONOGALACTOSYLDIACYLGLYCEROL SYNTHASE"/>
    <property type="match status" value="1"/>
</dbReference>
<dbReference type="STRING" id="166486.ERS852572_03510"/>
<dbReference type="EC" id="2.4.1.-" evidence="7"/>
<keyword evidence="3 7" id="KW-0328">Glycosyltransferase</keyword>
<dbReference type="EMBL" id="CYXZ01000039">
    <property type="protein sequence ID" value="CUN30532.1"/>
    <property type="molecule type" value="Genomic_DNA"/>
</dbReference>
<evidence type="ECO:0000256" key="1">
    <source>
        <dbReference type="ARBA" id="ARBA00004370"/>
    </source>
</evidence>
<feature type="domain" description="Glycosyl transferase family 28 C-terminal" evidence="5">
    <location>
        <begin position="209"/>
        <end position="301"/>
    </location>
</feature>
<organism evidence="7 8">
    <name type="scientific">Roseburia intestinalis</name>
    <dbReference type="NCBI Taxonomy" id="166486"/>
    <lineage>
        <taxon>Bacteria</taxon>
        <taxon>Bacillati</taxon>
        <taxon>Bacillota</taxon>
        <taxon>Clostridia</taxon>
        <taxon>Lachnospirales</taxon>
        <taxon>Lachnospiraceae</taxon>
        <taxon>Roseburia</taxon>
    </lineage>
</organism>
<name>A0A173VTG0_9FIRM</name>
<dbReference type="InterPro" id="IPR007235">
    <property type="entry name" value="Glyco_trans_28_C"/>
</dbReference>
<dbReference type="Proteomes" id="UP000095350">
    <property type="component" value="Unassembled WGS sequence"/>
</dbReference>
<dbReference type="Pfam" id="PF06925">
    <property type="entry name" value="MGDG_synth"/>
    <property type="match status" value="1"/>
</dbReference>
<dbReference type="GO" id="GO:0016020">
    <property type="term" value="C:membrane"/>
    <property type="evidence" value="ECO:0007669"/>
    <property type="project" value="UniProtKB-SubCell"/>
</dbReference>
<feature type="domain" description="Diacylglycerol glucosyltransferase N-terminal" evidence="6">
    <location>
        <begin position="14"/>
        <end position="179"/>
    </location>
</feature>
<proteinExistence type="inferred from homology"/>
<evidence type="ECO:0000256" key="2">
    <source>
        <dbReference type="ARBA" id="ARBA00006962"/>
    </source>
</evidence>
<dbReference type="PANTHER" id="PTHR43025:SF3">
    <property type="entry name" value="MONOGALACTOSYLDIACYLGLYCEROL SYNTHASE 1, CHLOROPLASTIC"/>
    <property type="match status" value="1"/>
</dbReference>
<dbReference type="Gene3D" id="3.40.50.2000">
    <property type="entry name" value="Glycogen Phosphorylase B"/>
    <property type="match status" value="1"/>
</dbReference>
<evidence type="ECO:0000256" key="3">
    <source>
        <dbReference type="ARBA" id="ARBA00022676"/>
    </source>
</evidence>
<protein>
    <submittedName>
        <fullName evidence="7">Processive diacylglycerol glucosyltransferase</fullName>
        <ecNumber evidence="7">2.4.1.-</ecNumber>
    </submittedName>
</protein>
<dbReference type="GO" id="GO:0009247">
    <property type="term" value="P:glycolipid biosynthetic process"/>
    <property type="evidence" value="ECO:0007669"/>
    <property type="project" value="InterPro"/>
</dbReference>
<dbReference type="GO" id="GO:0016758">
    <property type="term" value="F:hexosyltransferase activity"/>
    <property type="evidence" value="ECO:0007669"/>
    <property type="project" value="InterPro"/>
</dbReference>
<dbReference type="SUPFAM" id="SSF53756">
    <property type="entry name" value="UDP-Glycosyltransferase/glycogen phosphorylase"/>
    <property type="match status" value="1"/>
</dbReference>
<dbReference type="InterPro" id="IPR009695">
    <property type="entry name" value="Diacylglyc_glucosyltr_N"/>
</dbReference>
<dbReference type="PaxDb" id="166486-ERS852572_03510"/>
<gene>
    <name evidence="7" type="primary">ugtP</name>
    <name evidence="7" type="ORF">ERS852572_03510</name>
</gene>
<reference evidence="7 8" key="1">
    <citation type="submission" date="2015-09" db="EMBL/GenBank/DDBJ databases">
        <authorList>
            <consortium name="Pathogen Informatics"/>
        </authorList>
    </citation>
    <scope>NUCLEOTIDE SEQUENCE [LARGE SCALE GENOMIC DNA]</scope>
    <source>
        <strain evidence="7 8">2789STDY5834960</strain>
    </source>
</reference>
<comment type="subcellular location">
    <subcellularLocation>
        <location evidence="1">Membrane</location>
    </subcellularLocation>
</comment>
<evidence type="ECO:0000313" key="7">
    <source>
        <dbReference type="EMBL" id="CUN30532.1"/>
    </source>
</evidence>
<dbReference type="Pfam" id="PF04101">
    <property type="entry name" value="Glyco_tran_28_C"/>
    <property type="match status" value="1"/>
</dbReference>
<dbReference type="RefSeq" id="WP_055195960.1">
    <property type="nucleotide sequence ID" value="NZ_CABIYH010000039.1"/>
</dbReference>